<dbReference type="Proteomes" id="UP000187209">
    <property type="component" value="Unassembled WGS sequence"/>
</dbReference>
<dbReference type="EMBL" id="MPUH01000411">
    <property type="protein sequence ID" value="OMJ80703.1"/>
    <property type="molecule type" value="Genomic_DNA"/>
</dbReference>
<dbReference type="InterPro" id="IPR002164">
    <property type="entry name" value="NAP_family"/>
</dbReference>
<dbReference type="Gene3D" id="1.20.5.1500">
    <property type="match status" value="1"/>
</dbReference>
<evidence type="ECO:0000256" key="1">
    <source>
        <dbReference type="ARBA" id="ARBA00009947"/>
    </source>
</evidence>
<dbReference type="Gene3D" id="3.30.1120.90">
    <property type="entry name" value="Nucleosome assembly protein"/>
    <property type="match status" value="1"/>
</dbReference>
<dbReference type="GO" id="GO:0005634">
    <property type="term" value="C:nucleus"/>
    <property type="evidence" value="ECO:0007669"/>
    <property type="project" value="InterPro"/>
</dbReference>
<accession>A0A1R2BV70</accession>
<dbReference type="InterPro" id="IPR037231">
    <property type="entry name" value="NAP-like_sf"/>
</dbReference>
<keyword evidence="5" id="KW-1185">Reference proteome</keyword>
<dbReference type="OrthoDB" id="27325at2759"/>
<feature type="region of interest" description="Disordered" evidence="3">
    <location>
        <begin position="1"/>
        <end position="23"/>
    </location>
</feature>
<sequence length="281" mass="32594">MEGNDSHELKLQEKKAEDELSKLPENEKAYVQPALELQKQRNTLFLTFLDELRALEYKYDQQYAPLYEQRSQIIKNAPSFWLKVLKNNPLTTTMIFEQDEELLKHLIDIKFFSEQGSDNFRLEFHFTENSFMENTVLTKVYTMGADDEVKKGDGTEIKWKGANLTQKVKKTKKRGKNKKAGIKVEEIPSFFTFFKSVSADDDDEVEEDSEDEGMGNMMEEDYEAACEIRDEVIPNAVYYYLGIRDEDDMDEELDDEHPDAKKPKGKKVDGSGNEKADCKTQ</sequence>
<evidence type="ECO:0000313" key="5">
    <source>
        <dbReference type="Proteomes" id="UP000187209"/>
    </source>
</evidence>
<evidence type="ECO:0000256" key="2">
    <source>
        <dbReference type="RuleBase" id="RU003876"/>
    </source>
</evidence>
<evidence type="ECO:0008006" key="6">
    <source>
        <dbReference type="Google" id="ProtNLM"/>
    </source>
</evidence>
<feature type="region of interest" description="Disordered" evidence="3">
    <location>
        <begin position="249"/>
        <end position="281"/>
    </location>
</feature>
<gene>
    <name evidence="4" type="ORF">SteCoe_18953</name>
</gene>
<organism evidence="4 5">
    <name type="scientific">Stentor coeruleus</name>
    <dbReference type="NCBI Taxonomy" id="5963"/>
    <lineage>
        <taxon>Eukaryota</taxon>
        <taxon>Sar</taxon>
        <taxon>Alveolata</taxon>
        <taxon>Ciliophora</taxon>
        <taxon>Postciliodesmatophora</taxon>
        <taxon>Heterotrichea</taxon>
        <taxon>Heterotrichida</taxon>
        <taxon>Stentoridae</taxon>
        <taxon>Stentor</taxon>
    </lineage>
</organism>
<comment type="caution">
    <text evidence="4">The sequence shown here is derived from an EMBL/GenBank/DDBJ whole genome shotgun (WGS) entry which is preliminary data.</text>
</comment>
<protein>
    <recommendedName>
        <fullName evidence="6">Nucleosome assembly protein</fullName>
    </recommendedName>
</protein>
<dbReference type="GO" id="GO:0006334">
    <property type="term" value="P:nucleosome assembly"/>
    <property type="evidence" value="ECO:0007669"/>
    <property type="project" value="InterPro"/>
</dbReference>
<evidence type="ECO:0000313" key="4">
    <source>
        <dbReference type="EMBL" id="OMJ80703.1"/>
    </source>
</evidence>
<reference evidence="4 5" key="1">
    <citation type="submission" date="2016-11" db="EMBL/GenBank/DDBJ databases">
        <title>The macronuclear genome of Stentor coeruleus: a giant cell with tiny introns.</title>
        <authorList>
            <person name="Slabodnick M."/>
            <person name="Ruby J.G."/>
            <person name="Reiff S.B."/>
            <person name="Swart E.C."/>
            <person name="Gosai S."/>
            <person name="Prabakaran S."/>
            <person name="Witkowska E."/>
            <person name="Larue G.E."/>
            <person name="Fisher S."/>
            <person name="Freeman R.M."/>
            <person name="Gunawardena J."/>
            <person name="Chu W."/>
            <person name="Stover N.A."/>
            <person name="Gregory B.D."/>
            <person name="Nowacki M."/>
            <person name="Derisi J."/>
            <person name="Roy S.W."/>
            <person name="Marshall W.F."/>
            <person name="Sood P."/>
        </authorList>
    </citation>
    <scope>NUCLEOTIDE SEQUENCE [LARGE SCALE GENOMIC DNA]</scope>
    <source>
        <strain evidence="4">WM001</strain>
    </source>
</reference>
<feature type="compositionally biased region" description="Basic and acidic residues" evidence="3">
    <location>
        <begin position="258"/>
        <end position="281"/>
    </location>
</feature>
<evidence type="ECO:0000256" key="3">
    <source>
        <dbReference type="SAM" id="MobiDB-lite"/>
    </source>
</evidence>
<dbReference type="SUPFAM" id="SSF143113">
    <property type="entry name" value="NAP-like"/>
    <property type="match status" value="1"/>
</dbReference>
<name>A0A1R2BV70_9CILI</name>
<dbReference type="Pfam" id="PF00956">
    <property type="entry name" value="NAP"/>
    <property type="match status" value="1"/>
</dbReference>
<comment type="similarity">
    <text evidence="1 2">Belongs to the nucleosome assembly protein (NAP) family.</text>
</comment>
<dbReference type="PANTHER" id="PTHR11875">
    <property type="entry name" value="TESTIS-SPECIFIC Y-ENCODED PROTEIN"/>
    <property type="match status" value="1"/>
</dbReference>
<proteinExistence type="inferred from homology"/>
<dbReference type="AlphaFoldDB" id="A0A1R2BV70"/>